<dbReference type="EMBL" id="FNVG01000001">
    <property type="protein sequence ID" value="SEF41564.1"/>
    <property type="molecule type" value="Genomic_DNA"/>
</dbReference>
<evidence type="ECO:0000313" key="3">
    <source>
        <dbReference type="EMBL" id="SEF41564.1"/>
    </source>
</evidence>
<dbReference type="PANTHER" id="PTHR35894">
    <property type="entry name" value="GENERAL SECRETION PATHWAY PROTEIN A-RELATED"/>
    <property type="match status" value="1"/>
</dbReference>
<dbReference type="Proteomes" id="UP000236721">
    <property type="component" value="Unassembled WGS sequence"/>
</dbReference>
<dbReference type="AlphaFoldDB" id="A0A1H5RTW5"/>
<dbReference type="Pfam" id="PF05621">
    <property type="entry name" value="TniB"/>
    <property type="match status" value="1"/>
</dbReference>
<dbReference type="SUPFAM" id="SSF52540">
    <property type="entry name" value="P-loop containing nucleoside triphosphate hydrolases"/>
    <property type="match status" value="1"/>
</dbReference>
<dbReference type="InterPro" id="IPR003593">
    <property type="entry name" value="AAA+_ATPase"/>
</dbReference>
<dbReference type="InterPro" id="IPR027417">
    <property type="entry name" value="P-loop_NTPase"/>
</dbReference>
<protein>
    <submittedName>
        <fullName evidence="3">AAA domain-containing protein</fullName>
    </submittedName>
</protein>
<evidence type="ECO:0000256" key="1">
    <source>
        <dbReference type="SAM" id="MobiDB-lite"/>
    </source>
</evidence>
<sequence>MNETREARISKAKRAFVSTPSVTKILRYMDRCRDLSDFESEPTCMMVFGASGVGKTTIIKKYLGQNQRDSEIDGDIVPALHIELPDNAKPVDAARELLLEMGDPLALYTTDLTRLTKKLTDLIPAVGVKLIIIDEFQHLVEEKSNRVLTQVGNWLKMILNRTKCPIVLFGMPYSKVVLRANSQLHGRFSIQFELRPFSYQGGKGVFKTFLSHLDRALPFEKEVGLANDDLQKKLYAFSQGNMRSLRNLIYHASVEAIDNNHDTITIEDFVFAAELTSGDKLSTWTNPFGEDVKITDQMLRPPPKDIGWEDYLKSKKPESNKNGSGGNMFELS</sequence>
<proteinExistence type="predicted"/>
<evidence type="ECO:0000259" key="2">
    <source>
        <dbReference type="SMART" id="SM00382"/>
    </source>
</evidence>
<dbReference type="Gene3D" id="3.40.50.300">
    <property type="entry name" value="P-loop containing nucleotide triphosphate hydrolases"/>
    <property type="match status" value="1"/>
</dbReference>
<dbReference type="OrthoDB" id="6058098at2"/>
<gene>
    <name evidence="3" type="ORF">SAMN04488244_101111</name>
</gene>
<evidence type="ECO:0000313" key="4">
    <source>
        <dbReference type="Proteomes" id="UP000236721"/>
    </source>
</evidence>
<accession>A0A1H5RTW5</accession>
<dbReference type="SMART" id="SM00382">
    <property type="entry name" value="AAA"/>
    <property type="match status" value="1"/>
</dbReference>
<organism evidence="3 4">
    <name type="scientific">Vibrio hangzhouensis</name>
    <dbReference type="NCBI Taxonomy" id="462991"/>
    <lineage>
        <taxon>Bacteria</taxon>
        <taxon>Pseudomonadati</taxon>
        <taxon>Pseudomonadota</taxon>
        <taxon>Gammaproteobacteria</taxon>
        <taxon>Vibrionales</taxon>
        <taxon>Vibrionaceae</taxon>
        <taxon>Vibrio</taxon>
    </lineage>
</organism>
<feature type="domain" description="AAA+ ATPase" evidence="2">
    <location>
        <begin position="41"/>
        <end position="198"/>
    </location>
</feature>
<dbReference type="PANTHER" id="PTHR35894:SF5">
    <property type="entry name" value="MU-LIKE PROPHAGE FLUMU DNA TRANSPOSITION PROTEIN B"/>
    <property type="match status" value="1"/>
</dbReference>
<dbReference type="RefSeq" id="WP_103878367.1">
    <property type="nucleotide sequence ID" value="NZ_FNVG01000001.1"/>
</dbReference>
<keyword evidence="4" id="KW-1185">Reference proteome</keyword>
<reference evidence="4" key="1">
    <citation type="submission" date="2016-10" db="EMBL/GenBank/DDBJ databases">
        <authorList>
            <person name="Varghese N."/>
            <person name="Submissions S."/>
        </authorList>
    </citation>
    <scope>NUCLEOTIDE SEQUENCE [LARGE SCALE GENOMIC DNA]</scope>
    <source>
        <strain evidence="4">CGMCC 1.7062</strain>
    </source>
</reference>
<feature type="region of interest" description="Disordered" evidence="1">
    <location>
        <begin position="305"/>
        <end position="332"/>
    </location>
</feature>
<dbReference type="InterPro" id="IPR052026">
    <property type="entry name" value="ExeA_AAA_ATPase_DNA-bind"/>
</dbReference>
<dbReference type="InterPro" id="IPR008868">
    <property type="entry name" value="TniB"/>
</dbReference>
<name>A0A1H5RTW5_9VIBR</name>
<feature type="compositionally biased region" description="Basic and acidic residues" evidence="1">
    <location>
        <begin position="305"/>
        <end position="319"/>
    </location>
</feature>